<feature type="transmembrane region" description="Helical" evidence="6">
    <location>
        <begin position="49"/>
        <end position="69"/>
    </location>
</feature>
<dbReference type="PROSITE" id="PS50850">
    <property type="entry name" value="MFS"/>
    <property type="match status" value="1"/>
</dbReference>
<evidence type="ECO:0000256" key="4">
    <source>
        <dbReference type="ARBA" id="ARBA00023136"/>
    </source>
</evidence>
<evidence type="ECO:0000313" key="9">
    <source>
        <dbReference type="Proteomes" id="UP001595975"/>
    </source>
</evidence>
<feature type="transmembrane region" description="Helical" evidence="6">
    <location>
        <begin position="361"/>
        <end position="382"/>
    </location>
</feature>
<reference evidence="9" key="1">
    <citation type="journal article" date="2019" name="Int. J. Syst. Evol. Microbiol.">
        <title>The Global Catalogue of Microorganisms (GCM) 10K type strain sequencing project: providing services to taxonomists for standard genome sequencing and annotation.</title>
        <authorList>
            <consortium name="The Broad Institute Genomics Platform"/>
            <consortium name="The Broad Institute Genome Sequencing Center for Infectious Disease"/>
            <person name="Wu L."/>
            <person name="Ma J."/>
        </authorList>
    </citation>
    <scope>NUCLEOTIDE SEQUENCE [LARGE SCALE GENOMIC DNA]</scope>
    <source>
        <strain evidence="9">CGMCC 4.1437</strain>
    </source>
</reference>
<comment type="subcellular location">
    <subcellularLocation>
        <location evidence="1">Cell membrane</location>
        <topology evidence="1">Multi-pass membrane protein</topology>
    </subcellularLocation>
</comment>
<evidence type="ECO:0000313" key="8">
    <source>
        <dbReference type="EMBL" id="MFC5663592.1"/>
    </source>
</evidence>
<dbReference type="EMBL" id="JBHSOF010000011">
    <property type="protein sequence ID" value="MFC5663592.1"/>
    <property type="molecule type" value="Genomic_DNA"/>
</dbReference>
<feature type="domain" description="Major facilitator superfamily (MFS) profile" evidence="7">
    <location>
        <begin position="6"/>
        <end position="389"/>
    </location>
</feature>
<dbReference type="Proteomes" id="UP001595975">
    <property type="component" value="Unassembled WGS sequence"/>
</dbReference>
<dbReference type="PANTHER" id="PTHR23542:SF1">
    <property type="entry name" value="MAJOR FACILITATOR SUPERFAMILY (MFS) PROFILE DOMAIN-CONTAINING PROTEIN"/>
    <property type="match status" value="1"/>
</dbReference>
<dbReference type="InterPro" id="IPR020846">
    <property type="entry name" value="MFS_dom"/>
</dbReference>
<dbReference type="CDD" id="cd06174">
    <property type="entry name" value="MFS"/>
    <property type="match status" value="1"/>
</dbReference>
<dbReference type="SUPFAM" id="SSF103473">
    <property type="entry name" value="MFS general substrate transporter"/>
    <property type="match status" value="1"/>
</dbReference>
<comment type="caution">
    <text evidence="8">The sequence shown here is derived from an EMBL/GenBank/DDBJ whole genome shotgun (WGS) entry which is preliminary data.</text>
</comment>
<evidence type="ECO:0000256" key="1">
    <source>
        <dbReference type="ARBA" id="ARBA00004651"/>
    </source>
</evidence>
<keyword evidence="2 6" id="KW-0812">Transmembrane</keyword>
<dbReference type="RefSeq" id="WP_380225258.1">
    <property type="nucleotide sequence ID" value="NZ_JBHSOF010000011.1"/>
</dbReference>
<keyword evidence="9" id="KW-1185">Reference proteome</keyword>
<keyword evidence="3 6" id="KW-1133">Transmembrane helix</keyword>
<evidence type="ECO:0000259" key="7">
    <source>
        <dbReference type="PROSITE" id="PS50850"/>
    </source>
</evidence>
<dbReference type="Gene3D" id="1.20.1250.20">
    <property type="entry name" value="MFS general substrate transporter like domains"/>
    <property type="match status" value="1"/>
</dbReference>
<feature type="transmembrane region" description="Helical" evidence="6">
    <location>
        <begin position="15"/>
        <end position="37"/>
    </location>
</feature>
<keyword evidence="4 6" id="KW-0472">Membrane</keyword>
<feature type="transmembrane region" description="Helical" evidence="6">
    <location>
        <begin position="146"/>
        <end position="163"/>
    </location>
</feature>
<sequence>MGYLALLRAPHVGRLLFGTLLGRLPAGMTALVIALALRDAGTPYSRIGLATAAYAIAAAVGGPVLGRIVDRTGQPRVLLVSAVIAGGGYALLALAPGSAVAAPIGAAIAGLAMPPLEPCLRSLWPDVVEEEQLDTAYAFDSASQQILYVAGPLAVAAIAGTAGPVTALWVAAGLGLAGALVVATTAPARSWQAPPRAHSAGLLGPLRSPGLVLLLIGLAGAGWAVGSQNVLFIAYAEAHRGGGLPGGAGTLLALAALGGLLGALAYGAVQWRSSTATRTWLMALGMAVSYLPLLLIPGPAATAAFAFLSGIALAPLLAAAFVLVAELAPAGTVTEAFAWLVTLFATGNSLGYAVSGHLAEGSLRSVALCAAGGIGLGALLLFGARRWFRPAPDAPAVDAPADDAPADADPLPAEAVPMPVG</sequence>
<protein>
    <submittedName>
        <fullName evidence="8">MFS transporter</fullName>
    </submittedName>
</protein>
<feature type="region of interest" description="Disordered" evidence="5">
    <location>
        <begin position="396"/>
        <end position="421"/>
    </location>
</feature>
<feature type="transmembrane region" description="Helical" evidence="6">
    <location>
        <begin position="280"/>
        <end position="297"/>
    </location>
</feature>
<accession>A0ABW0WZ79</accession>
<feature type="transmembrane region" description="Helical" evidence="6">
    <location>
        <begin position="336"/>
        <end position="355"/>
    </location>
</feature>
<gene>
    <name evidence="8" type="ORF">ACFP3U_11440</name>
</gene>
<evidence type="ECO:0000256" key="2">
    <source>
        <dbReference type="ARBA" id="ARBA00022692"/>
    </source>
</evidence>
<feature type="compositionally biased region" description="Low complexity" evidence="5">
    <location>
        <begin position="407"/>
        <end position="421"/>
    </location>
</feature>
<dbReference type="InterPro" id="IPR036259">
    <property type="entry name" value="MFS_trans_sf"/>
</dbReference>
<feature type="transmembrane region" description="Helical" evidence="6">
    <location>
        <begin position="211"/>
        <end position="236"/>
    </location>
</feature>
<dbReference type="PANTHER" id="PTHR23542">
    <property type="match status" value="1"/>
</dbReference>
<proteinExistence type="predicted"/>
<dbReference type="InterPro" id="IPR011701">
    <property type="entry name" value="MFS"/>
</dbReference>
<feature type="transmembrane region" description="Helical" evidence="6">
    <location>
        <begin position="89"/>
        <end position="112"/>
    </location>
</feature>
<name>A0ABW0WZ79_9ACTN</name>
<dbReference type="Pfam" id="PF07690">
    <property type="entry name" value="MFS_1"/>
    <property type="match status" value="1"/>
</dbReference>
<evidence type="ECO:0000256" key="6">
    <source>
        <dbReference type="SAM" id="Phobius"/>
    </source>
</evidence>
<organism evidence="8 9">
    <name type="scientific">Kitasatospora misakiensis</name>
    <dbReference type="NCBI Taxonomy" id="67330"/>
    <lineage>
        <taxon>Bacteria</taxon>
        <taxon>Bacillati</taxon>
        <taxon>Actinomycetota</taxon>
        <taxon>Actinomycetes</taxon>
        <taxon>Kitasatosporales</taxon>
        <taxon>Streptomycetaceae</taxon>
        <taxon>Kitasatospora</taxon>
    </lineage>
</organism>
<evidence type="ECO:0000256" key="5">
    <source>
        <dbReference type="SAM" id="MobiDB-lite"/>
    </source>
</evidence>
<evidence type="ECO:0000256" key="3">
    <source>
        <dbReference type="ARBA" id="ARBA00022989"/>
    </source>
</evidence>
<feature type="transmembrane region" description="Helical" evidence="6">
    <location>
        <begin position="303"/>
        <end position="324"/>
    </location>
</feature>
<feature type="transmembrane region" description="Helical" evidence="6">
    <location>
        <begin position="248"/>
        <end position="268"/>
    </location>
</feature>
<feature type="transmembrane region" description="Helical" evidence="6">
    <location>
        <begin position="169"/>
        <end position="191"/>
    </location>
</feature>